<organism evidence="7 8">
    <name type="scientific">Desulforhopalus singaporensis</name>
    <dbReference type="NCBI Taxonomy" id="91360"/>
    <lineage>
        <taxon>Bacteria</taxon>
        <taxon>Pseudomonadati</taxon>
        <taxon>Thermodesulfobacteriota</taxon>
        <taxon>Desulfobulbia</taxon>
        <taxon>Desulfobulbales</taxon>
        <taxon>Desulfocapsaceae</taxon>
        <taxon>Desulforhopalus</taxon>
    </lineage>
</organism>
<reference evidence="7 8" key="1">
    <citation type="submission" date="2016-10" db="EMBL/GenBank/DDBJ databases">
        <authorList>
            <person name="de Groot N.N."/>
        </authorList>
    </citation>
    <scope>NUCLEOTIDE SEQUENCE [LARGE SCALE GENOMIC DNA]</scope>
    <source>
        <strain evidence="7 8">DSM 12130</strain>
    </source>
</reference>
<feature type="transmembrane region" description="Helical" evidence="5">
    <location>
        <begin position="251"/>
        <end position="270"/>
    </location>
</feature>
<gene>
    <name evidence="7" type="ORF">SAMN05660330_00219</name>
</gene>
<dbReference type="PANTHER" id="PTHR23530">
    <property type="entry name" value="TRANSPORT PROTEIN-RELATED"/>
    <property type="match status" value="1"/>
</dbReference>
<feature type="transmembrane region" description="Helical" evidence="5">
    <location>
        <begin position="142"/>
        <end position="164"/>
    </location>
</feature>
<name>A0A1H0JC92_9BACT</name>
<evidence type="ECO:0000256" key="1">
    <source>
        <dbReference type="ARBA" id="ARBA00004141"/>
    </source>
</evidence>
<feature type="transmembrane region" description="Helical" evidence="5">
    <location>
        <begin position="12"/>
        <end position="35"/>
    </location>
</feature>
<feature type="transmembrane region" description="Helical" evidence="5">
    <location>
        <begin position="170"/>
        <end position="188"/>
    </location>
</feature>
<dbReference type="OrthoDB" id="9816124at2"/>
<feature type="transmembrane region" description="Helical" evidence="5">
    <location>
        <begin position="303"/>
        <end position="320"/>
    </location>
</feature>
<dbReference type="Proteomes" id="UP000199073">
    <property type="component" value="Unassembled WGS sequence"/>
</dbReference>
<dbReference type="SUPFAM" id="SSF103473">
    <property type="entry name" value="MFS general substrate transporter"/>
    <property type="match status" value="1"/>
</dbReference>
<sequence length="395" mass="43080">MIFNISRNYRSNIYYLYLIKLSKWFMLIMPVIALFYTENQLTKFDIYLLQAIYSVSVAVMEIPSGYLADIVGRKKTLILGAILGTAGFVIYSFSHGFTGFLTAEIILGLGGSFISGADSAMLFDSLASLRRKHRYLQFEGRLIAIGSFAETIAAFCGGVIAAFLSYRSVYVAQTFVAALAIPAALLLVEPPRDKTAEHPGFRHILSVCKNSILVNRKLASTIFLSSITGVATLCMAWTSQIYFVAHKLTELTITPLWIALNLTVAVVSACSAATHRFLGKTVSLLLVTVFIPAAYILLGILPFLGGITILFLFYAVRGYATPVLKDLVNQNCDSSVRATVLSIRNLIIRLSFAILGPFIGWVAELSTLATALASAGVLLLLLSVTSTIFLLRHNS</sequence>
<keyword evidence="4 5" id="KW-0472">Membrane</keyword>
<dbReference type="InterPro" id="IPR011701">
    <property type="entry name" value="MFS"/>
</dbReference>
<feature type="transmembrane region" description="Helical" evidence="5">
    <location>
        <begin position="222"/>
        <end position="245"/>
    </location>
</feature>
<feature type="transmembrane region" description="Helical" evidence="5">
    <location>
        <begin position="369"/>
        <end position="391"/>
    </location>
</feature>
<accession>A0A1H0JC92</accession>
<evidence type="ECO:0000313" key="8">
    <source>
        <dbReference type="Proteomes" id="UP000199073"/>
    </source>
</evidence>
<feature type="transmembrane region" description="Helical" evidence="5">
    <location>
        <begin position="77"/>
        <end position="94"/>
    </location>
</feature>
<comment type="subcellular location">
    <subcellularLocation>
        <location evidence="1">Membrane</location>
        <topology evidence="1">Multi-pass membrane protein</topology>
    </subcellularLocation>
</comment>
<dbReference type="Gene3D" id="1.20.1250.20">
    <property type="entry name" value="MFS general substrate transporter like domains"/>
    <property type="match status" value="1"/>
</dbReference>
<feature type="transmembrane region" description="Helical" evidence="5">
    <location>
        <begin position="47"/>
        <end position="68"/>
    </location>
</feature>
<evidence type="ECO:0000259" key="6">
    <source>
        <dbReference type="PROSITE" id="PS50850"/>
    </source>
</evidence>
<evidence type="ECO:0000256" key="3">
    <source>
        <dbReference type="ARBA" id="ARBA00022989"/>
    </source>
</evidence>
<evidence type="ECO:0000256" key="5">
    <source>
        <dbReference type="SAM" id="Phobius"/>
    </source>
</evidence>
<dbReference type="InterPro" id="IPR053160">
    <property type="entry name" value="MFS_DHA3_Transporter"/>
</dbReference>
<evidence type="ECO:0000256" key="4">
    <source>
        <dbReference type="ARBA" id="ARBA00023136"/>
    </source>
</evidence>
<keyword evidence="3 5" id="KW-1133">Transmembrane helix</keyword>
<dbReference type="InterPro" id="IPR005829">
    <property type="entry name" value="Sugar_transporter_CS"/>
</dbReference>
<dbReference type="STRING" id="91360.SAMN05660330_00219"/>
<keyword evidence="8" id="KW-1185">Reference proteome</keyword>
<dbReference type="PANTHER" id="PTHR23530:SF1">
    <property type="entry name" value="PERMEASE, MAJOR FACILITATOR SUPERFAMILY-RELATED"/>
    <property type="match status" value="1"/>
</dbReference>
<keyword evidence="2 5" id="KW-0812">Transmembrane</keyword>
<feature type="domain" description="Major facilitator superfamily (MFS) profile" evidence="6">
    <location>
        <begin position="1"/>
        <end position="394"/>
    </location>
</feature>
<dbReference type="GO" id="GO:0022857">
    <property type="term" value="F:transmembrane transporter activity"/>
    <property type="evidence" value="ECO:0007669"/>
    <property type="project" value="InterPro"/>
</dbReference>
<evidence type="ECO:0000256" key="2">
    <source>
        <dbReference type="ARBA" id="ARBA00022692"/>
    </source>
</evidence>
<dbReference type="AlphaFoldDB" id="A0A1H0JC92"/>
<dbReference type="GO" id="GO:0016020">
    <property type="term" value="C:membrane"/>
    <property type="evidence" value="ECO:0007669"/>
    <property type="project" value="UniProtKB-SubCell"/>
</dbReference>
<dbReference type="EMBL" id="FNJI01000001">
    <property type="protein sequence ID" value="SDO40961.1"/>
    <property type="molecule type" value="Genomic_DNA"/>
</dbReference>
<dbReference type="PROSITE" id="PS00216">
    <property type="entry name" value="SUGAR_TRANSPORT_1"/>
    <property type="match status" value="1"/>
</dbReference>
<feature type="transmembrane region" description="Helical" evidence="5">
    <location>
        <begin position="346"/>
        <end position="363"/>
    </location>
</feature>
<dbReference type="InterPro" id="IPR020846">
    <property type="entry name" value="MFS_dom"/>
</dbReference>
<dbReference type="PROSITE" id="PS50850">
    <property type="entry name" value="MFS"/>
    <property type="match status" value="1"/>
</dbReference>
<evidence type="ECO:0000313" key="7">
    <source>
        <dbReference type="EMBL" id="SDO40961.1"/>
    </source>
</evidence>
<dbReference type="InterPro" id="IPR036259">
    <property type="entry name" value="MFS_trans_sf"/>
</dbReference>
<proteinExistence type="predicted"/>
<protein>
    <submittedName>
        <fullName evidence="7">Predicted arabinose efflux permease, MFS family</fullName>
    </submittedName>
</protein>
<dbReference type="Pfam" id="PF07690">
    <property type="entry name" value="MFS_1"/>
    <property type="match status" value="1"/>
</dbReference>